<evidence type="ECO:0000259" key="2">
    <source>
        <dbReference type="PROSITE" id="PS50181"/>
    </source>
</evidence>
<evidence type="ECO:0000313" key="3">
    <source>
        <dbReference type="EMBL" id="KAK6331110.1"/>
    </source>
</evidence>
<keyword evidence="4" id="KW-1185">Reference proteome</keyword>
<accession>A0AAV9U1I6</accession>
<dbReference type="SMART" id="SM00256">
    <property type="entry name" value="FBOX"/>
    <property type="match status" value="1"/>
</dbReference>
<proteinExistence type="predicted"/>
<name>A0AAV9U1I6_9PEZI</name>
<comment type="caution">
    <text evidence="3">The sequence shown here is derived from an EMBL/GenBank/DDBJ whole genome shotgun (WGS) entry which is preliminary data.</text>
</comment>
<protein>
    <recommendedName>
        <fullName evidence="2">F-box domain-containing protein</fullName>
    </recommendedName>
</protein>
<dbReference type="SUPFAM" id="SSF81383">
    <property type="entry name" value="F-box domain"/>
    <property type="match status" value="1"/>
</dbReference>
<reference evidence="3 4" key="1">
    <citation type="submission" date="2019-10" db="EMBL/GenBank/DDBJ databases">
        <authorList>
            <person name="Palmer J.M."/>
        </authorList>
    </citation>
    <scope>NUCLEOTIDE SEQUENCE [LARGE SCALE GENOMIC DNA]</scope>
    <source>
        <strain evidence="3 4">TWF696</strain>
    </source>
</reference>
<feature type="region of interest" description="Disordered" evidence="1">
    <location>
        <begin position="316"/>
        <end position="346"/>
    </location>
</feature>
<dbReference type="AlphaFoldDB" id="A0AAV9U1I6"/>
<sequence>MSGTVTPPTGRGRKLSTGWSLARARFAQRYRSRTRAADATPSATPFDRLPVELLAQIFSQVHVSDLVSLQCTSRAFHDVIDVNSALIARQYIRVHSLSTLSRLFPPPIIPATNRPRCDVRYLLNLTRREQTCRELSGYLTERILERCFNMPIQRLKPKTRTVIETCLADELTQRMIYVLYFLTEYSRRRAQTLEMLATHRSLVSSLPRSSNNAPRPPTPTRSELFRAFQVSIISSLPDTTLIETHHTMHLLVKHMRLSTCPAPPHQKNDPWISMLLHKSGLQRITEFFAADMPYASHSTRKAFARAMQRDFDELEAMNQAASPSEASDRSGGSTSPTEIERDVPPPIREIWFDAAQEVLRKRELEPHAKEGLAVGMFGGLIVDDLTCTGCIGGR</sequence>
<dbReference type="InterPro" id="IPR036047">
    <property type="entry name" value="F-box-like_dom_sf"/>
</dbReference>
<dbReference type="PROSITE" id="PS50181">
    <property type="entry name" value="FBOX"/>
    <property type="match status" value="1"/>
</dbReference>
<feature type="domain" description="F-box" evidence="2">
    <location>
        <begin position="43"/>
        <end position="94"/>
    </location>
</feature>
<organism evidence="3 4">
    <name type="scientific">Orbilia brochopaga</name>
    <dbReference type="NCBI Taxonomy" id="3140254"/>
    <lineage>
        <taxon>Eukaryota</taxon>
        <taxon>Fungi</taxon>
        <taxon>Dikarya</taxon>
        <taxon>Ascomycota</taxon>
        <taxon>Pezizomycotina</taxon>
        <taxon>Orbiliomycetes</taxon>
        <taxon>Orbiliales</taxon>
        <taxon>Orbiliaceae</taxon>
        <taxon>Orbilia</taxon>
    </lineage>
</organism>
<dbReference type="Proteomes" id="UP001375240">
    <property type="component" value="Unassembled WGS sequence"/>
</dbReference>
<dbReference type="Gene3D" id="1.20.1280.50">
    <property type="match status" value="1"/>
</dbReference>
<dbReference type="EMBL" id="JAVHNQ010000016">
    <property type="protein sequence ID" value="KAK6331110.1"/>
    <property type="molecule type" value="Genomic_DNA"/>
</dbReference>
<dbReference type="InterPro" id="IPR001810">
    <property type="entry name" value="F-box_dom"/>
</dbReference>
<evidence type="ECO:0000256" key="1">
    <source>
        <dbReference type="SAM" id="MobiDB-lite"/>
    </source>
</evidence>
<evidence type="ECO:0000313" key="4">
    <source>
        <dbReference type="Proteomes" id="UP001375240"/>
    </source>
</evidence>
<feature type="compositionally biased region" description="Polar residues" evidence="1">
    <location>
        <begin position="319"/>
        <end position="337"/>
    </location>
</feature>
<dbReference type="Pfam" id="PF12937">
    <property type="entry name" value="F-box-like"/>
    <property type="match status" value="1"/>
</dbReference>
<gene>
    <name evidence="3" type="ORF">TWF696_003180</name>
</gene>
<dbReference type="CDD" id="cd09917">
    <property type="entry name" value="F-box_SF"/>
    <property type="match status" value="1"/>
</dbReference>